<dbReference type="InterPro" id="IPR013424">
    <property type="entry name" value="Ice-binding_C"/>
</dbReference>
<evidence type="ECO:0000313" key="4">
    <source>
        <dbReference type="Proteomes" id="UP001248581"/>
    </source>
</evidence>
<dbReference type="Proteomes" id="UP001248581">
    <property type="component" value="Chromosome"/>
</dbReference>
<dbReference type="Pfam" id="PF07589">
    <property type="entry name" value="PEP-CTERM"/>
    <property type="match status" value="1"/>
</dbReference>
<keyword evidence="1" id="KW-0732">Signal</keyword>
<feature type="chain" id="PRO_5046762929" evidence="1">
    <location>
        <begin position="23"/>
        <end position="233"/>
    </location>
</feature>
<feature type="signal peptide" evidence="1">
    <location>
        <begin position="1"/>
        <end position="22"/>
    </location>
</feature>
<accession>A0ABY9TK13</accession>
<evidence type="ECO:0000313" key="3">
    <source>
        <dbReference type="EMBL" id="WNC69072.1"/>
    </source>
</evidence>
<name>A0ABY9TK13_9GAMM</name>
<proteinExistence type="predicted"/>
<sequence length="233" mass="24816">MKKLLPQIFILFLLIFSSNAKSALIEFSTCHSSCSNIGLSNGDAVGVVVATLEYVENGDNLDFTLTNTIGNLFPGNDFTFLSRLFFGGDLDATSLINESANVDAITFDGTGFTNASITFNWDVDFPNCGNISCDRMTDGETATWTLTNLSLENIFTPAMVHFQALPDGGGSVKITDGGPGCPAEVPGDECFCAENPGHDTCIVTPRGLPEPGTLLILGSGLIGLFISRRRKVK</sequence>
<gene>
    <name evidence="3" type="ORF">RI845_02700</name>
</gene>
<feature type="domain" description="Ice-binding protein C-terminal" evidence="2">
    <location>
        <begin position="209"/>
        <end position="229"/>
    </location>
</feature>
<evidence type="ECO:0000256" key="1">
    <source>
        <dbReference type="SAM" id="SignalP"/>
    </source>
</evidence>
<dbReference type="RefSeq" id="WP_348388216.1">
    <property type="nucleotide sequence ID" value="NZ_CP134146.1"/>
</dbReference>
<dbReference type="EMBL" id="CP134146">
    <property type="protein sequence ID" value="WNC69072.1"/>
    <property type="molecule type" value="Genomic_DNA"/>
</dbReference>
<organism evidence="3 4">
    <name type="scientific">Thalassotalea nanhaiensis</name>
    <dbReference type="NCBI Taxonomy" id="3065648"/>
    <lineage>
        <taxon>Bacteria</taxon>
        <taxon>Pseudomonadati</taxon>
        <taxon>Pseudomonadota</taxon>
        <taxon>Gammaproteobacteria</taxon>
        <taxon>Alteromonadales</taxon>
        <taxon>Colwelliaceae</taxon>
        <taxon>Thalassotalea</taxon>
    </lineage>
</organism>
<protein>
    <submittedName>
        <fullName evidence="3">PEP-CTERM sorting domain-containing protein</fullName>
    </submittedName>
</protein>
<reference evidence="4" key="1">
    <citation type="submission" date="2023-09" db="EMBL/GenBank/DDBJ databases">
        <authorList>
            <person name="Li S."/>
            <person name="Li X."/>
            <person name="Zhang C."/>
            <person name="Zhao Z."/>
        </authorList>
    </citation>
    <scope>NUCLEOTIDE SEQUENCE [LARGE SCALE GENOMIC DNA]</scope>
    <source>
        <strain evidence="4">SQ345</strain>
    </source>
</reference>
<evidence type="ECO:0000259" key="2">
    <source>
        <dbReference type="Pfam" id="PF07589"/>
    </source>
</evidence>
<keyword evidence="4" id="KW-1185">Reference proteome</keyword>
<dbReference type="NCBIfam" id="TIGR02595">
    <property type="entry name" value="PEP_CTERM"/>
    <property type="match status" value="1"/>
</dbReference>